<gene>
    <name evidence="2" type="ORF">SAMN04489712_112152</name>
</gene>
<dbReference type="SUPFAM" id="SSF47413">
    <property type="entry name" value="lambda repressor-like DNA-binding domains"/>
    <property type="match status" value="1"/>
</dbReference>
<dbReference type="InterPro" id="IPR010982">
    <property type="entry name" value="Lambda_DNA-bd_dom_sf"/>
</dbReference>
<dbReference type="Pfam" id="PF13560">
    <property type="entry name" value="HTH_31"/>
    <property type="match status" value="1"/>
</dbReference>
<evidence type="ECO:0000313" key="2">
    <source>
        <dbReference type="EMBL" id="SEG79001.1"/>
    </source>
</evidence>
<evidence type="ECO:0000259" key="1">
    <source>
        <dbReference type="PROSITE" id="PS50943"/>
    </source>
</evidence>
<keyword evidence="3" id="KW-1185">Reference proteome</keyword>
<dbReference type="CDD" id="cd00093">
    <property type="entry name" value="HTH_XRE"/>
    <property type="match status" value="1"/>
</dbReference>
<organism evidence="2 3">
    <name type="scientific">Thermomonospora echinospora</name>
    <dbReference type="NCBI Taxonomy" id="1992"/>
    <lineage>
        <taxon>Bacteria</taxon>
        <taxon>Bacillati</taxon>
        <taxon>Actinomycetota</taxon>
        <taxon>Actinomycetes</taxon>
        <taxon>Streptosporangiales</taxon>
        <taxon>Thermomonosporaceae</taxon>
        <taxon>Thermomonospora</taxon>
    </lineage>
</organism>
<evidence type="ECO:0000313" key="3">
    <source>
        <dbReference type="Proteomes" id="UP000236723"/>
    </source>
</evidence>
<dbReference type="Proteomes" id="UP000236723">
    <property type="component" value="Unassembled WGS sequence"/>
</dbReference>
<dbReference type="GO" id="GO:0003677">
    <property type="term" value="F:DNA binding"/>
    <property type="evidence" value="ECO:0007669"/>
    <property type="project" value="InterPro"/>
</dbReference>
<dbReference type="SMART" id="SM00530">
    <property type="entry name" value="HTH_XRE"/>
    <property type="match status" value="1"/>
</dbReference>
<sequence length="494" mass="53582">MERQGDEQVCPACRTTRLSRYNPNPLCGVCLANVRDGAGIVPVWLWDSGPLRQALARADMAAVLAILRAAAGMSQLEFGQLLGWSQSVVTKIERRKRDTFHDVREILRVADLLEVPRQALLPLILGRPDIELESDEDAASWGDAVQPGRELDRRQFAVMASGLALGAVLPAPKRVDRGHVRYLRACLEQLQDQDRIIGGASLRAQALRLFGRARAMLDESDYTEQVGRELLVVTADLGVVAAWLAYDSGDQATARALYGEAELMAGSAADNELLVHVYANMAQQATHLARITERRGRAREALRFADRAADAARHLPSPALHALIALRQAGAHAQLGDAVAFRASIGQARREIDRGQHETDQNWTGFVTHSEITAYEAMGAFQLGRPDTAAGLYQMVLEDCRRSPRDQVYFRARPAATLCAAGDRQGAVTEGLAVVGDLGSKLTSVRVLNELRPVRQAAGASAEEFCERFDAAVRILAPPSTGRAGHVPVGGSVT</sequence>
<dbReference type="RefSeq" id="WP_103940725.1">
    <property type="nucleotide sequence ID" value="NZ_FNVO01000012.1"/>
</dbReference>
<accession>A0A1H6D0X1</accession>
<dbReference type="EMBL" id="FNVO01000012">
    <property type="protein sequence ID" value="SEG79001.1"/>
    <property type="molecule type" value="Genomic_DNA"/>
</dbReference>
<name>A0A1H6D0X1_9ACTN</name>
<protein>
    <submittedName>
        <fullName evidence="2">Helix-turn-helix domain-containing protein</fullName>
    </submittedName>
</protein>
<dbReference type="OrthoDB" id="4506662at2"/>
<proteinExistence type="predicted"/>
<reference evidence="3" key="1">
    <citation type="submission" date="2016-10" db="EMBL/GenBank/DDBJ databases">
        <authorList>
            <person name="Varghese N."/>
            <person name="Submissions S."/>
        </authorList>
    </citation>
    <scope>NUCLEOTIDE SEQUENCE [LARGE SCALE GENOMIC DNA]</scope>
    <source>
        <strain evidence="3">DSM 43163</strain>
    </source>
</reference>
<dbReference type="Gene3D" id="1.10.260.40">
    <property type="entry name" value="lambda repressor-like DNA-binding domains"/>
    <property type="match status" value="1"/>
</dbReference>
<dbReference type="AlphaFoldDB" id="A0A1H6D0X1"/>
<dbReference type="PROSITE" id="PS50943">
    <property type="entry name" value="HTH_CROC1"/>
    <property type="match status" value="1"/>
</dbReference>
<feature type="domain" description="HTH cro/C1-type" evidence="1">
    <location>
        <begin position="64"/>
        <end position="120"/>
    </location>
</feature>
<dbReference type="InterPro" id="IPR001387">
    <property type="entry name" value="Cro/C1-type_HTH"/>
</dbReference>